<dbReference type="EMBL" id="PDUG01000006">
    <property type="protein sequence ID" value="PIC16633.1"/>
    <property type="molecule type" value="Genomic_DNA"/>
</dbReference>
<keyword evidence="3" id="KW-1185">Reference proteome</keyword>
<organism evidence="2 3">
    <name type="scientific">Caenorhabditis nigoni</name>
    <dbReference type="NCBI Taxonomy" id="1611254"/>
    <lineage>
        <taxon>Eukaryota</taxon>
        <taxon>Metazoa</taxon>
        <taxon>Ecdysozoa</taxon>
        <taxon>Nematoda</taxon>
        <taxon>Chromadorea</taxon>
        <taxon>Rhabditida</taxon>
        <taxon>Rhabditina</taxon>
        <taxon>Rhabditomorpha</taxon>
        <taxon>Rhabditoidea</taxon>
        <taxon>Rhabditidae</taxon>
        <taxon>Peloderinae</taxon>
        <taxon>Caenorhabditis</taxon>
    </lineage>
</organism>
<sequence length="212" mass="24746">MSKMETKHREETERRTQGQLEGDLKCLRKAHSEWKTTVEVATACTQTEVLYIDPSTQREVAVVLESILDELEKREKVPEPEPPQVATLSRGCQATAVVQDMDNMPSFSSKVPELTRQLWQLRNKERIKKCTIYKDPMFKTLKNLFDPKKTEELPQKVAMRAVRAVDLFKAYKKANHIGEIWRTLDAAEKEKWDRRKAQLLKEFLEQLQKGFI</sequence>
<accession>A0A2G5SNZ5</accession>
<dbReference type="Proteomes" id="UP000230233">
    <property type="component" value="Chromosome X"/>
</dbReference>
<gene>
    <name evidence="2" type="primary">Cnig_chr_X.g23176</name>
    <name evidence="2" type="ORF">B9Z55_023176</name>
</gene>
<evidence type="ECO:0000313" key="3">
    <source>
        <dbReference type="Proteomes" id="UP000230233"/>
    </source>
</evidence>
<evidence type="ECO:0000256" key="1">
    <source>
        <dbReference type="SAM" id="MobiDB-lite"/>
    </source>
</evidence>
<comment type="caution">
    <text evidence="2">The sequence shown here is derived from an EMBL/GenBank/DDBJ whole genome shotgun (WGS) entry which is preliminary data.</text>
</comment>
<protein>
    <submittedName>
        <fullName evidence="2">Uncharacterized protein</fullName>
    </submittedName>
</protein>
<proteinExistence type="predicted"/>
<name>A0A2G5SNZ5_9PELO</name>
<evidence type="ECO:0000313" key="2">
    <source>
        <dbReference type="EMBL" id="PIC16633.1"/>
    </source>
</evidence>
<feature type="region of interest" description="Disordered" evidence="1">
    <location>
        <begin position="1"/>
        <end position="22"/>
    </location>
</feature>
<reference evidence="3" key="1">
    <citation type="submission" date="2017-10" db="EMBL/GenBank/DDBJ databases">
        <title>Rapid genome shrinkage in a self-fertile nematode reveals novel sperm competition proteins.</title>
        <authorList>
            <person name="Yin D."/>
            <person name="Schwarz E.M."/>
            <person name="Thomas C.G."/>
            <person name="Felde R.L."/>
            <person name="Korf I.F."/>
            <person name="Cutter A.D."/>
            <person name="Schartner C.M."/>
            <person name="Ralston E.J."/>
            <person name="Meyer B.J."/>
            <person name="Haag E.S."/>
        </authorList>
    </citation>
    <scope>NUCLEOTIDE SEQUENCE [LARGE SCALE GENOMIC DNA]</scope>
    <source>
        <strain evidence="3">JU1422</strain>
    </source>
</reference>
<dbReference type="AlphaFoldDB" id="A0A2G5SNZ5"/>